<dbReference type="PANTHER" id="PTHR44757">
    <property type="entry name" value="DIGUANYLATE CYCLASE DGCP"/>
    <property type="match status" value="1"/>
</dbReference>
<dbReference type="AlphaFoldDB" id="A0A7C1FBK3"/>
<evidence type="ECO:0000259" key="1">
    <source>
        <dbReference type="PROSITE" id="PS50112"/>
    </source>
</evidence>
<evidence type="ECO:0000313" key="2">
    <source>
        <dbReference type="EMBL" id="HDW51226.1"/>
    </source>
</evidence>
<dbReference type="Gene3D" id="3.30.450.20">
    <property type="entry name" value="PAS domain"/>
    <property type="match status" value="2"/>
</dbReference>
<feature type="domain" description="PAS" evidence="1">
    <location>
        <begin position="31"/>
        <end position="102"/>
    </location>
</feature>
<dbReference type="PANTHER" id="PTHR44757:SF2">
    <property type="entry name" value="BIOFILM ARCHITECTURE MAINTENANCE PROTEIN MBAA"/>
    <property type="match status" value="1"/>
</dbReference>
<dbReference type="InterPro" id="IPR035965">
    <property type="entry name" value="PAS-like_dom_sf"/>
</dbReference>
<dbReference type="SUPFAM" id="SSF55785">
    <property type="entry name" value="PYP-like sensor domain (PAS domain)"/>
    <property type="match status" value="2"/>
</dbReference>
<dbReference type="NCBIfam" id="TIGR00229">
    <property type="entry name" value="sensory_box"/>
    <property type="match status" value="1"/>
</dbReference>
<organism evidence="2">
    <name type="scientific">Ammonifex degensii</name>
    <dbReference type="NCBI Taxonomy" id="42838"/>
    <lineage>
        <taxon>Bacteria</taxon>
        <taxon>Bacillati</taxon>
        <taxon>Bacillota</taxon>
        <taxon>Clostridia</taxon>
        <taxon>Thermoanaerobacterales</taxon>
        <taxon>Thermoanaerobacteraceae</taxon>
        <taxon>Ammonifex</taxon>
    </lineage>
</organism>
<accession>A0A7C1FBK3</accession>
<comment type="caution">
    <text evidence="2">The sequence shown here is derived from an EMBL/GenBank/DDBJ whole genome shotgun (WGS) entry which is preliminary data.</text>
</comment>
<name>A0A7C1FBK3_9THEO</name>
<dbReference type="InterPro" id="IPR052155">
    <property type="entry name" value="Biofilm_reg_signaling"/>
</dbReference>
<dbReference type="InterPro" id="IPR000014">
    <property type="entry name" value="PAS"/>
</dbReference>
<proteinExistence type="predicted"/>
<dbReference type="Pfam" id="PF13426">
    <property type="entry name" value="PAS_9"/>
    <property type="match status" value="1"/>
</dbReference>
<reference evidence="2" key="1">
    <citation type="journal article" date="2020" name="mSystems">
        <title>Genome- and Community-Level Interaction Insights into Carbon Utilization and Element Cycling Functions of Hydrothermarchaeota in Hydrothermal Sediment.</title>
        <authorList>
            <person name="Zhou Z."/>
            <person name="Liu Y."/>
            <person name="Xu W."/>
            <person name="Pan J."/>
            <person name="Luo Z.H."/>
            <person name="Li M."/>
        </authorList>
    </citation>
    <scope>NUCLEOTIDE SEQUENCE [LARGE SCALE GENOMIC DNA]</scope>
    <source>
        <strain evidence="2">SpSt-301</strain>
    </source>
</reference>
<sequence length="205" mass="23326">MPRYCRTPVDSSCEFAEILRRVQMAVVNKEHVRFLQQLVDRHGQAFCVLGGDGQIASCNRAFTDLVGYTKEELVTLNYLNDLVPSGWRETVQELLAALRQQDQPGCLEIEHQRKDGLLVPVEISLHRVELTTEDYNEYFYAFVTDISERKRLQKALHQRETRCRAFLDAFPDAIFRLDGAGIILDYRAGHEVGADLLPAVFPGDG</sequence>
<dbReference type="CDD" id="cd00130">
    <property type="entry name" value="PAS"/>
    <property type="match status" value="1"/>
</dbReference>
<gene>
    <name evidence="2" type="ORF">ENQ35_00520</name>
</gene>
<dbReference type="EMBL" id="DSMV01000038">
    <property type="protein sequence ID" value="HDW51226.1"/>
    <property type="molecule type" value="Genomic_DNA"/>
</dbReference>
<dbReference type="PROSITE" id="PS50112">
    <property type="entry name" value="PAS"/>
    <property type="match status" value="1"/>
</dbReference>
<dbReference type="SMART" id="SM00091">
    <property type="entry name" value="PAS"/>
    <property type="match status" value="1"/>
</dbReference>
<protein>
    <submittedName>
        <fullName evidence="2">PAS domain S-box protein</fullName>
    </submittedName>
</protein>